<comment type="pathway">
    <text evidence="4">Metabolic intermediate biosynthesis; (R)-mevalonate biosynthesis; (R)-mevalonate from acetyl-CoA: step 2/3.</text>
</comment>
<dbReference type="GO" id="GO:0006084">
    <property type="term" value="P:acetyl-CoA metabolic process"/>
    <property type="evidence" value="ECO:0007669"/>
    <property type="project" value="InterPro"/>
</dbReference>
<dbReference type="CDD" id="cd00827">
    <property type="entry name" value="init_cond_enzymes"/>
    <property type="match status" value="1"/>
</dbReference>
<dbReference type="EMBL" id="CM017656">
    <property type="protein sequence ID" value="TYI70363.1"/>
    <property type="molecule type" value="Genomic_DNA"/>
</dbReference>
<feature type="binding site" evidence="3">
    <location>
        <position position="218"/>
    </location>
    <ligand>
        <name>CoA</name>
        <dbReference type="ChEBI" id="CHEBI:57287"/>
    </ligand>
</feature>
<dbReference type="Proteomes" id="UP000323597">
    <property type="component" value="Chromosome D08"/>
</dbReference>
<reference evidence="6 7" key="1">
    <citation type="submission" date="2019-07" db="EMBL/GenBank/DDBJ databases">
        <title>WGS assembly of Gossypium mustelinum.</title>
        <authorList>
            <person name="Chen Z.J."/>
            <person name="Sreedasyam A."/>
            <person name="Ando A."/>
            <person name="Song Q."/>
            <person name="De L."/>
            <person name="Hulse-Kemp A."/>
            <person name="Ding M."/>
            <person name="Ye W."/>
            <person name="Kirkbride R."/>
            <person name="Jenkins J."/>
            <person name="Plott C."/>
            <person name="Lovell J."/>
            <person name="Lin Y.-M."/>
            <person name="Vaughn R."/>
            <person name="Liu B."/>
            <person name="Li W."/>
            <person name="Simpson S."/>
            <person name="Scheffler B."/>
            <person name="Saski C."/>
            <person name="Grover C."/>
            <person name="Hu G."/>
            <person name="Conover J."/>
            <person name="Carlson J."/>
            <person name="Shu S."/>
            <person name="Boston L."/>
            <person name="Williams M."/>
            <person name="Peterson D."/>
            <person name="Mcgee K."/>
            <person name="Jones D."/>
            <person name="Wendel J."/>
            <person name="Stelly D."/>
            <person name="Grimwood J."/>
            <person name="Schmutz J."/>
        </authorList>
    </citation>
    <scope>NUCLEOTIDE SEQUENCE [LARGE SCALE GENOMIC DNA]</scope>
    <source>
        <strain evidence="6">1408120.09</strain>
    </source>
</reference>
<gene>
    <name evidence="6" type="ORF">E1A91_D08G216100v1</name>
</gene>
<keyword evidence="4" id="KW-0756">Sterol biosynthesis</keyword>
<feature type="domain" description="Hydroxymethylglutaryl-coenzyme A synthase C-terminal" evidence="5">
    <location>
        <begin position="169"/>
        <end position="415"/>
    </location>
</feature>
<dbReference type="Gene3D" id="3.40.47.10">
    <property type="match status" value="2"/>
</dbReference>
<dbReference type="InterPro" id="IPR010122">
    <property type="entry name" value="HMG_CoA_synthase_euk"/>
</dbReference>
<keyword evidence="7" id="KW-1185">Reference proteome</keyword>
<organism evidence="6 7">
    <name type="scientific">Gossypium mustelinum</name>
    <name type="common">Cotton</name>
    <name type="synonym">Gossypium caicoense</name>
    <dbReference type="NCBI Taxonomy" id="34275"/>
    <lineage>
        <taxon>Eukaryota</taxon>
        <taxon>Viridiplantae</taxon>
        <taxon>Streptophyta</taxon>
        <taxon>Embryophyta</taxon>
        <taxon>Tracheophyta</taxon>
        <taxon>Spermatophyta</taxon>
        <taxon>Magnoliopsida</taxon>
        <taxon>eudicotyledons</taxon>
        <taxon>Gunneridae</taxon>
        <taxon>Pentapetalae</taxon>
        <taxon>rosids</taxon>
        <taxon>malvids</taxon>
        <taxon>Malvales</taxon>
        <taxon>Malvaceae</taxon>
        <taxon>Malvoideae</taxon>
        <taxon>Gossypium</taxon>
    </lineage>
</organism>
<comment type="catalytic activity">
    <reaction evidence="4">
        <text>acetoacetyl-CoA + acetyl-CoA + H2O = (3S)-3-hydroxy-3-methylglutaryl-CoA + CoA + H(+)</text>
        <dbReference type="Rhea" id="RHEA:10188"/>
        <dbReference type="ChEBI" id="CHEBI:15377"/>
        <dbReference type="ChEBI" id="CHEBI:15378"/>
        <dbReference type="ChEBI" id="CHEBI:43074"/>
        <dbReference type="ChEBI" id="CHEBI:57286"/>
        <dbReference type="ChEBI" id="CHEBI:57287"/>
        <dbReference type="ChEBI" id="CHEBI:57288"/>
        <dbReference type="EC" id="2.3.3.10"/>
    </reaction>
</comment>
<dbReference type="InterPro" id="IPR016039">
    <property type="entry name" value="Thiolase-like"/>
</dbReference>
<keyword evidence="4" id="KW-0444">Lipid biosynthesis</keyword>
<dbReference type="UniPathway" id="UPA00058">
    <property type="reaction ID" value="UER00102"/>
</dbReference>
<dbReference type="GO" id="GO:0010142">
    <property type="term" value="P:farnesyl diphosphate biosynthetic process, mevalonate pathway"/>
    <property type="evidence" value="ECO:0007669"/>
    <property type="project" value="InterPro"/>
</dbReference>
<dbReference type="PANTHER" id="PTHR43323">
    <property type="entry name" value="3-HYDROXY-3-METHYLGLUTARYL COENZYME A SYNTHASE"/>
    <property type="match status" value="1"/>
</dbReference>
<dbReference type="AlphaFoldDB" id="A0A5D2U1G1"/>
<feature type="binding site" evidence="3">
    <location>
        <position position="175"/>
    </location>
    <ligand>
        <name>CoA</name>
        <dbReference type="ChEBI" id="CHEBI:57287"/>
    </ligand>
</feature>
<evidence type="ECO:0000256" key="2">
    <source>
        <dbReference type="PIRSR" id="PIRSR610122-1"/>
    </source>
</evidence>
<feature type="binding site" evidence="3">
    <location>
        <position position="222"/>
    </location>
    <ligand>
        <name>CoA</name>
        <dbReference type="ChEBI" id="CHEBI:57287"/>
    </ligand>
</feature>
<comment type="similarity">
    <text evidence="4">Belongs to the thiolase-like superfamily. HMG-CoA synthase family.</text>
</comment>
<dbReference type="InterPro" id="IPR013746">
    <property type="entry name" value="HMG_CoA_synt_C_dom"/>
</dbReference>
<dbReference type="SUPFAM" id="SSF53901">
    <property type="entry name" value="Thiolase-like"/>
    <property type="match status" value="2"/>
</dbReference>
<keyword evidence="4" id="KW-0753">Steroid metabolism</keyword>
<feature type="active site" description="Acyl-thioester intermediate" evidence="2">
    <location>
        <position position="117"/>
    </location>
</feature>
<evidence type="ECO:0000256" key="1">
    <source>
        <dbReference type="ARBA" id="ARBA00022679"/>
    </source>
</evidence>
<evidence type="ECO:0000256" key="4">
    <source>
        <dbReference type="RuleBase" id="RU364071"/>
    </source>
</evidence>
<dbReference type="Pfam" id="PF08540">
    <property type="entry name" value="HMG_CoA_synt_C"/>
    <property type="match status" value="1"/>
</dbReference>
<dbReference type="EC" id="2.3.3.10" evidence="4"/>
<keyword evidence="4" id="KW-1207">Sterol metabolism</keyword>
<keyword evidence="1 4" id="KW-0808">Transferase</keyword>
<protein>
    <recommendedName>
        <fullName evidence="4">Hydroxymethylglutaryl-CoA synthase</fullName>
        <shortName evidence="4">HMG-CoA synthase</shortName>
        <ecNumber evidence="4">2.3.3.10</ecNumber>
    </recommendedName>
    <alternativeName>
        <fullName evidence="4">3-hydroxy-3-methylglutaryl coenzyme A synthase</fullName>
    </alternativeName>
</protein>
<dbReference type="GO" id="GO:0004421">
    <property type="term" value="F:hydroxymethylglutaryl-CoA synthase activity"/>
    <property type="evidence" value="ECO:0007669"/>
    <property type="project" value="UniProtKB-EC"/>
</dbReference>
<dbReference type="InterPro" id="IPR000590">
    <property type="entry name" value="HMG_CoA_synt_AS"/>
</dbReference>
<dbReference type="PROSITE" id="PS01226">
    <property type="entry name" value="HMG_COA_SYNTHASE"/>
    <property type="match status" value="1"/>
</dbReference>
<proteinExistence type="inferred from homology"/>
<keyword evidence="4" id="KW-0752">Steroid biosynthesis</keyword>
<dbReference type="NCBIfam" id="TIGR01833">
    <property type="entry name" value="HMG-CoA-S_euk"/>
    <property type="match status" value="2"/>
</dbReference>
<keyword evidence="4" id="KW-0443">Lipid metabolism</keyword>
<feature type="active site" description="Proton donor/acceptor" evidence="2">
    <location>
        <position position="213"/>
    </location>
</feature>
<dbReference type="PANTHER" id="PTHR43323:SF2">
    <property type="entry name" value="HYDROXYMETHYLGLUTARYL-COA SYNTHASE"/>
    <property type="match status" value="1"/>
</dbReference>
<evidence type="ECO:0000313" key="7">
    <source>
        <dbReference type="Proteomes" id="UP000323597"/>
    </source>
</evidence>
<name>A0A5D2U1G1_GOSMU</name>
<evidence type="ECO:0000313" key="6">
    <source>
        <dbReference type="EMBL" id="TYI70363.1"/>
    </source>
</evidence>
<evidence type="ECO:0000259" key="5">
    <source>
        <dbReference type="Pfam" id="PF08540"/>
    </source>
</evidence>
<dbReference type="GO" id="GO:0016126">
    <property type="term" value="P:sterol biosynthetic process"/>
    <property type="evidence" value="ECO:0007669"/>
    <property type="project" value="UniProtKB-KW"/>
</dbReference>
<feature type="active site" description="Proton donor/acceptor" evidence="2">
    <location>
        <position position="83"/>
    </location>
</feature>
<comment type="function">
    <text evidence="4">Catalyzes the condensation of acetyl-CoA with acetoacetyl-CoA to form HMG-CoA.</text>
</comment>
<evidence type="ECO:0000256" key="3">
    <source>
        <dbReference type="PIRSR" id="PIRSR610122-2"/>
    </source>
</evidence>
<accession>A0A5D2U1G1</accession>
<sequence>MAKNVGVLAMEIYFPPTCVQQEALEAHDGASKGKYTIGLGQDCMAFCTEVEDVISMSLTAVTSLLEKYTIDPKQIGRFEVGSETVIDKSKSIKTFLMQIFEKCGNTDIEGVDSTNACYGGTAALFNCVNWVESSSWDGRYGLVVCTDSAVYAEGPARPTGGAAAIAMLVVDGKLSQTCYLMALDTCYKYFCYKYEKLEGKQFSISDADYIVFHSPYNKLVQKSFARLLFNDFMRNASSVDDIAKEKLSPFSNLTGDESYQSRDLEKVSQQVSKSLYDAKVQPTTLIPKQVGNMYTASLYAAFASLIHNKHSELAGKRVILFSYGSGLTSTMFSLRLHEGQHPFSLSNIATVMNVAGKSKWRHEFPPEKFVQTMKLMEHRYGAKDFVTSKDCGLLSPGTYYLTEVDSMYRRFYSKKDGDYTVCENGSLANGH</sequence>